<evidence type="ECO:0000313" key="1">
    <source>
        <dbReference type="EMBL" id="KAH7114752.1"/>
    </source>
</evidence>
<organism evidence="1 2">
    <name type="scientific">Dactylonectria estremocensis</name>
    <dbReference type="NCBI Taxonomy" id="1079267"/>
    <lineage>
        <taxon>Eukaryota</taxon>
        <taxon>Fungi</taxon>
        <taxon>Dikarya</taxon>
        <taxon>Ascomycota</taxon>
        <taxon>Pezizomycotina</taxon>
        <taxon>Sordariomycetes</taxon>
        <taxon>Hypocreomycetidae</taxon>
        <taxon>Hypocreales</taxon>
        <taxon>Nectriaceae</taxon>
        <taxon>Dactylonectria</taxon>
    </lineage>
</organism>
<accession>A0A9P9ICC8</accession>
<dbReference type="Proteomes" id="UP000717696">
    <property type="component" value="Unassembled WGS sequence"/>
</dbReference>
<dbReference type="AlphaFoldDB" id="A0A9P9ICC8"/>
<sequence length="151" mass="16424">MSAGAKNGLAEMLVPPCRSTPCPRGLHTVHSHMAPKMVRAGKHLTFNRRDRSGKRPAKGSLEELCWRDEAGEEGLLVGIISKMVDLKCVTMTWVETGRSPVAEPSAPLLTGTVKAVAHDFSGSEHHSNGSPVIHRDHQQFLCQPLQSSQEP</sequence>
<dbReference type="EMBL" id="JAGMUU010000041">
    <property type="protein sequence ID" value="KAH7114752.1"/>
    <property type="molecule type" value="Genomic_DNA"/>
</dbReference>
<proteinExistence type="predicted"/>
<protein>
    <submittedName>
        <fullName evidence="1">Uncharacterized protein</fullName>
    </submittedName>
</protein>
<keyword evidence="2" id="KW-1185">Reference proteome</keyword>
<reference evidence="1" key="1">
    <citation type="journal article" date="2021" name="Nat. Commun.">
        <title>Genetic determinants of endophytism in the Arabidopsis root mycobiome.</title>
        <authorList>
            <person name="Mesny F."/>
            <person name="Miyauchi S."/>
            <person name="Thiergart T."/>
            <person name="Pickel B."/>
            <person name="Atanasova L."/>
            <person name="Karlsson M."/>
            <person name="Huettel B."/>
            <person name="Barry K.W."/>
            <person name="Haridas S."/>
            <person name="Chen C."/>
            <person name="Bauer D."/>
            <person name="Andreopoulos W."/>
            <person name="Pangilinan J."/>
            <person name="LaButti K."/>
            <person name="Riley R."/>
            <person name="Lipzen A."/>
            <person name="Clum A."/>
            <person name="Drula E."/>
            <person name="Henrissat B."/>
            <person name="Kohler A."/>
            <person name="Grigoriev I.V."/>
            <person name="Martin F.M."/>
            <person name="Hacquard S."/>
        </authorList>
    </citation>
    <scope>NUCLEOTIDE SEQUENCE</scope>
    <source>
        <strain evidence="1">MPI-CAGE-AT-0021</strain>
    </source>
</reference>
<name>A0A9P9ICC8_9HYPO</name>
<gene>
    <name evidence="1" type="ORF">B0J13DRAFT_655982</name>
</gene>
<evidence type="ECO:0000313" key="2">
    <source>
        <dbReference type="Proteomes" id="UP000717696"/>
    </source>
</evidence>
<comment type="caution">
    <text evidence="1">The sequence shown here is derived from an EMBL/GenBank/DDBJ whole genome shotgun (WGS) entry which is preliminary data.</text>
</comment>